<evidence type="ECO:0000256" key="1">
    <source>
        <dbReference type="SAM" id="SignalP"/>
    </source>
</evidence>
<evidence type="ECO:0000313" key="2">
    <source>
        <dbReference type="EMBL" id="CAD5231137.1"/>
    </source>
</evidence>
<accession>A0A811LWM6</accession>
<keyword evidence="3" id="KW-1185">Reference proteome</keyword>
<comment type="caution">
    <text evidence="2">The sequence shown here is derived from an EMBL/GenBank/DDBJ whole genome shotgun (WGS) entry which is preliminary data.</text>
</comment>
<dbReference type="Proteomes" id="UP000783686">
    <property type="component" value="Unassembled WGS sequence"/>
</dbReference>
<dbReference type="EMBL" id="CAJFCW020000006">
    <property type="protein sequence ID" value="CAG9128461.1"/>
    <property type="molecule type" value="Genomic_DNA"/>
</dbReference>
<dbReference type="EMBL" id="CAJFDH010000006">
    <property type="protein sequence ID" value="CAD5231137.1"/>
    <property type="molecule type" value="Genomic_DNA"/>
</dbReference>
<protein>
    <submittedName>
        <fullName evidence="2">Uncharacterized protein</fullName>
    </submittedName>
</protein>
<dbReference type="OrthoDB" id="5816780at2759"/>
<feature type="chain" id="PRO_5036221523" evidence="1">
    <location>
        <begin position="19"/>
        <end position="435"/>
    </location>
</feature>
<name>A0A811LWM6_9BILA</name>
<sequence length="435" mass="48352">MHKSTALLLTLLIGAATGNYCNSGSSFPKDCEDRQKNRGCLLSGGDTSGEVTTTTQISVTSSTYGQCTCSCESSGSDEDLSSGIESHSSSQESGSGAIGYDDYCLLFQYFYNISIEITDVTIREAWIEFIEELQVTIIYDVSLTYDEKLVAVWSKLEIFLTTYTEINELVLYTYIEEWSGYVFDIQTVVVFIQYEYTSTIVELDASGDCILFDALRNCTAVDAEFSARIEVLIEELTVILESTSYAYSYQLVLIYQKFEAFFAEYSQYESTVLQIEIEGYGSFSSFYEVSLTYWQVYNYEIAVGGSASSCELIQTLTSCYENASSGSTSERAQIKELVEKLTTYYESNTEVEVRVEYFVAQFYEWLIIQEWSVEIIFSLEIEGYGSIYELVVAYAFSSDCGVDFTAPTTVASSVEVSTGASFASGSAEASTVVVA</sequence>
<dbReference type="AlphaFoldDB" id="A0A811LWM6"/>
<proteinExistence type="predicted"/>
<dbReference type="Proteomes" id="UP000614601">
    <property type="component" value="Unassembled WGS sequence"/>
</dbReference>
<keyword evidence="1" id="KW-0732">Signal</keyword>
<feature type="signal peptide" evidence="1">
    <location>
        <begin position="1"/>
        <end position="18"/>
    </location>
</feature>
<reference evidence="2" key="1">
    <citation type="submission" date="2020-09" db="EMBL/GenBank/DDBJ databases">
        <authorList>
            <person name="Kikuchi T."/>
        </authorList>
    </citation>
    <scope>NUCLEOTIDE SEQUENCE</scope>
    <source>
        <strain evidence="2">SH1</strain>
    </source>
</reference>
<evidence type="ECO:0000313" key="3">
    <source>
        <dbReference type="Proteomes" id="UP000614601"/>
    </source>
</evidence>
<organism evidence="2 3">
    <name type="scientific">Bursaphelenchus okinawaensis</name>
    <dbReference type="NCBI Taxonomy" id="465554"/>
    <lineage>
        <taxon>Eukaryota</taxon>
        <taxon>Metazoa</taxon>
        <taxon>Ecdysozoa</taxon>
        <taxon>Nematoda</taxon>
        <taxon>Chromadorea</taxon>
        <taxon>Rhabditida</taxon>
        <taxon>Tylenchina</taxon>
        <taxon>Tylenchomorpha</taxon>
        <taxon>Aphelenchoidea</taxon>
        <taxon>Aphelenchoididae</taxon>
        <taxon>Bursaphelenchus</taxon>
    </lineage>
</organism>
<gene>
    <name evidence="2" type="ORF">BOKJ2_LOCUS14491</name>
</gene>